<dbReference type="SUPFAM" id="SSF51905">
    <property type="entry name" value="FAD/NAD(P)-binding domain"/>
    <property type="match status" value="1"/>
</dbReference>
<dbReference type="PANTHER" id="PTHR13847:SF260">
    <property type="entry name" value="FAD DEPENDENT OXIDOREDUCTASE DOMAIN-CONTAINING PROTEIN"/>
    <property type="match status" value="1"/>
</dbReference>
<dbReference type="Proteomes" id="UP000199727">
    <property type="component" value="Unassembled WGS sequence"/>
</dbReference>
<dbReference type="EMBL" id="AMKT01000059">
    <property type="protein sequence ID" value="OXG17762.1"/>
    <property type="molecule type" value="Genomic_DNA"/>
</dbReference>
<sequence length="495" mass="54489">MPAPVPPASPWGPQILPPTWTLSEWQHTTRQDPLVNHGKDDHLPDKVDIVVIGSGLAGAKTAHALLSSSPEDSRPSLVILEARETCSGASGRNAGHCRPDAFRGFTAFSKIHGKDEAGGVLMSESITLDRVKDFVKEHDVDCEFIERMTLDVVLNEEFKDYCQAAMREAKEHGLDVSHIKYFEGEDAKKVARSPRAMAAYQWPAASLNPSKLCYAVHRVNLSLGAKLFTWTPVTNVTEASSSDEDGAYKWKVETSRGSIVTKKVVYATNGYTSLILPEMDGLIVSHKAQAIKLTPPPLGMDAFPRIEETMSLRYLDRFYSVMQRPDNSIVLAAPRKWPSQDPSTFASLFGTYDDSQPLAERTANAYSEFCETLPGGGYRVEKDERGLTKEGHGGLDYSWTGILGVTPDNVPFLGAIPGKKGQYIIAGFNGHGMARIFHLAPCLAKVIKGEGWDETVPRCFEVTQERLEKLKRNAGKSKEINIVSELEEKAKGIKI</sequence>
<gene>
    <name evidence="2" type="ORF">C361_04756</name>
</gene>
<dbReference type="OrthoDB" id="429143at2759"/>
<dbReference type="PANTHER" id="PTHR13847">
    <property type="entry name" value="SARCOSINE DEHYDROGENASE-RELATED"/>
    <property type="match status" value="1"/>
</dbReference>
<comment type="caution">
    <text evidence="2">The sequence shown here is derived from an EMBL/GenBank/DDBJ whole genome shotgun (WGS) entry which is preliminary data.</text>
</comment>
<feature type="domain" description="FAD dependent oxidoreductase" evidence="1">
    <location>
        <begin position="48"/>
        <end position="440"/>
    </location>
</feature>
<dbReference type="AlphaFoldDB" id="A0A854QGA5"/>
<dbReference type="Gene3D" id="3.50.50.60">
    <property type="entry name" value="FAD/NAD(P)-binding domain"/>
    <property type="match status" value="1"/>
</dbReference>
<organism evidence="2 3">
    <name type="scientific">Cryptococcus neoformans Tu259-1</name>
    <dbReference type="NCBI Taxonomy" id="1230072"/>
    <lineage>
        <taxon>Eukaryota</taxon>
        <taxon>Fungi</taxon>
        <taxon>Dikarya</taxon>
        <taxon>Basidiomycota</taxon>
        <taxon>Agaricomycotina</taxon>
        <taxon>Tremellomycetes</taxon>
        <taxon>Tremellales</taxon>
        <taxon>Cryptococcaceae</taxon>
        <taxon>Cryptococcus</taxon>
        <taxon>Cryptococcus neoformans species complex</taxon>
    </lineage>
</organism>
<dbReference type="InterPro" id="IPR006076">
    <property type="entry name" value="FAD-dep_OxRdtase"/>
</dbReference>
<dbReference type="Gene3D" id="3.30.9.10">
    <property type="entry name" value="D-Amino Acid Oxidase, subunit A, domain 2"/>
    <property type="match status" value="1"/>
</dbReference>
<evidence type="ECO:0000313" key="2">
    <source>
        <dbReference type="EMBL" id="OXG17762.1"/>
    </source>
</evidence>
<proteinExistence type="predicted"/>
<evidence type="ECO:0000313" key="3">
    <source>
        <dbReference type="Proteomes" id="UP000199727"/>
    </source>
</evidence>
<dbReference type="GO" id="GO:0005737">
    <property type="term" value="C:cytoplasm"/>
    <property type="evidence" value="ECO:0007669"/>
    <property type="project" value="TreeGrafter"/>
</dbReference>
<protein>
    <submittedName>
        <fullName evidence="2">FAD dependent oxidoreductase superfamily</fullName>
    </submittedName>
</protein>
<accession>A0A854QGA5</accession>
<dbReference type="InterPro" id="IPR036188">
    <property type="entry name" value="FAD/NAD-bd_sf"/>
</dbReference>
<dbReference type="Pfam" id="PF01266">
    <property type="entry name" value="DAO"/>
    <property type="match status" value="1"/>
</dbReference>
<name>A0A854QGA5_CRYNE</name>
<reference evidence="2 3" key="1">
    <citation type="submission" date="2017-06" db="EMBL/GenBank/DDBJ databases">
        <title>Global population genomics of the pathogenic fungus Cryptococcus neoformans var. grubii.</title>
        <authorList>
            <person name="Cuomo C."/>
            <person name="Litvintseva A."/>
            <person name="Chen Y."/>
            <person name="Young S."/>
            <person name="Zeng Q."/>
            <person name="Chapman S."/>
            <person name="Gujja S."/>
            <person name="Saif S."/>
            <person name="Birren B."/>
        </authorList>
    </citation>
    <scope>NUCLEOTIDE SEQUENCE [LARGE SCALE GENOMIC DNA]</scope>
    <source>
        <strain evidence="2 3">Tu259-1</strain>
    </source>
</reference>
<evidence type="ECO:0000259" key="1">
    <source>
        <dbReference type="Pfam" id="PF01266"/>
    </source>
</evidence>